<organism evidence="1 2">
    <name type="scientific">Chengkuizengella axinellae</name>
    <dbReference type="NCBI Taxonomy" id="3064388"/>
    <lineage>
        <taxon>Bacteria</taxon>
        <taxon>Bacillati</taxon>
        <taxon>Bacillota</taxon>
        <taxon>Bacilli</taxon>
        <taxon>Bacillales</taxon>
        <taxon>Paenibacillaceae</taxon>
        <taxon>Chengkuizengella</taxon>
    </lineage>
</organism>
<gene>
    <name evidence="1" type="ORF">Q5Y73_05410</name>
</gene>
<accession>A0ABT9IVZ2</accession>
<keyword evidence="2" id="KW-1185">Reference proteome</keyword>
<proteinExistence type="predicted"/>
<dbReference type="RefSeq" id="WP_305990795.1">
    <property type="nucleotide sequence ID" value="NZ_JAVAMP010000001.1"/>
</dbReference>
<evidence type="ECO:0000313" key="2">
    <source>
        <dbReference type="Proteomes" id="UP001231941"/>
    </source>
</evidence>
<name>A0ABT9IVZ2_9BACL</name>
<dbReference type="EMBL" id="JAVAMP010000001">
    <property type="protein sequence ID" value="MDP5273534.1"/>
    <property type="molecule type" value="Genomic_DNA"/>
</dbReference>
<comment type="caution">
    <text evidence="1">The sequence shown here is derived from an EMBL/GenBank/DDBJ whole genome shotgun (WGS) entry which is preliminary data.</text>
</comment>
<reference evidence="1 2" key="1">
    <citation type="submission" date="2023-08" db="EMBL/GenBank/DDBJ databases">
        <authorList>
            <person name="Park J.-S."/>
        </authorList>
    </citation>
    <scope>NUCLEOTIDE SEQUENCE [LARGE SCALE GENOMIC DNA]</scope>
    <source>
        <strain evidence="1 2">2205SS18-9</strain>
    </source>
</reference>
<evidence type="ECO:0000313" key="1">
    <source>
        <dbReference type="EMBL" id="MDP5273534.1"/>
    </source>
</evidence>
<dbReference type="Proteomes" id="UP001231941">
    <property type="component" value="Unassembled WGS sequence"/>
</dbReference>
<sequence>MMKLKWAKSLMENEEGTNYLWIQFQNAYIKKEARLAIHLPDGLHRSQNLNGYFEDEDETIIIYEFTETTDLVVEIFTEELIPCGERTICVEMRFIDDKNQQRQINEFIKIPLVNEDEVDLFKLDEEVVRRVKKFTADFNEDKEKSEEYVLNPLNISHELSELEEKYRVDFNFNERSVTL</sequence>
<protein>
    <submittedName>
        <fullName evidence="1">Uncharacterized protein</fullName>
    </submittedName>
</protein>